<keyword evidence="2" id="KW-0560">Oxidoreductase</keyword>
<evidence type="ECO:0000256" key="3">
    <source>
        <dbReference type="ARBA" id="ARBA00023027"/>
    </source>
</evidence>
<dbReference type="InterPro" id="IPR006140">
    <property type="entry name" value="D-isomer_DH_NAD-bd"/>
</dbReference>
<evidence type="ECO:0000313" key="5">
    <source>
        <dbReference type="EMBL" id="RBP10401.1"/>
    </source>
</evidence>
<evidence type="ECO:0000256" key="1">
    <source>
        <dbReference type="ARBA" id="ARBA00005854"/>
    </source>
</evidence>
<feature type="domain" description="D-isomer specific 2-hydroxyacid dehydrogenase NAD-binding" evidence="4">
    <location>
        <begin position="167"/>
        <end position="293"/>
    </location>
</feature>
<dbReference type="PANTHER" id="PTHR42789:SF1">
    <property type="entry name" value="D-ISOMER SPECIFIC 2-HYDROXYACID DEHYDROGENASE FAMILY PROTEIN (AFU_ORTHOLOGUE AFUA_6G10090)"/>
    <property type="match status" value="1"/>
</dbReference>
<comment type="caution">
    <text evidence="5">The sequence shown here is derived from an EMBL/GenBank/DDBJ whole genome shotgun (WGS) entry which is preliminary data.</text>
</comment>
<reference evidence="5 6" key="1">
    <citation type="submission" date="2018-06" db="EMBL/GenBank/DDBJ databases">
        <title>Genomic Encyclopedia of Type Strains, Phase IV (KMG-IV): sequencing the most valuable type-strain genomes for metagenomic binning, comparative biology and taxonomic classification.</title>
        <authorList>
            <person name="Goeker M."/>
        </authorList>
    </citation>
    <scope>NUCLEOTIDE SEQUENCE [LARGE SCALE GENOMIC DNA]</scope>
    <source>
        <strain evidence="5 6">DSM 24875</strain>
    </source>
</reference>
<protein>
    <submittedName>
        <fullName evidence="5">D-isomer specific 2-hydroxyacid dehydrogenase-like protein</fullName>
    </submittedName>
</protein>
<proteinExistence type="inferred from homology"/>
<organism evidence="5 6">
    <name type="scientific">Roseiarcus fermentans</name>
    <dbReference type="NCBI Taxonomy" id="1473586"/>
    <lineage>
        <taxon>Bacteria</taxon>
        <taxon>Pseudomonadati</taxon>
        <taxon>Pseudomonadota</taxon>
        <taxon>Alphaproteobacteria</taxon>
        <taxon>Hyphomicrobiales</taxon>
        <taxon>Roseiarcaceae</taxon>
        <taxon>Roseiarcus</taxon>
    </lineage>
</organism>
<evidence type="ECO:0000259" key="4">
    <source>
        <dbReference type="Pfam" id="PF02826"/>
    </source>
</evidence>
<dbReference type="EMBL" id="QNRK01000019">
    <property type="protein sequence ID" value="RBP10401.1"/>
    <property type="molecule type" value="Genomic_DNA"/>
</dbReference>
<keyword evidence="6" id="KW-1185">Reference proteome</keyword>
<dbReference type="PROSITE" id="PS00065">
    <property type="entry name" value="D_2_HYDROXYACID_DH_1"/>
    <property type="match status" value="1"/>
</dbReference>
<dbReference type="Gene3D" id="3.40.50.720">
    <property type="entry name" value="NAD(P)-binding Rossmann-like Domain"/>
    <property type="match status" value="2"/>
</dbReference>
<accession>A0A366F6W5</accession>
<dbReference type="PANTHER" id="PTHR42789">
    <property type="entry name" value="D-ISOMER SPECIFIC 2-HYDROXYACID DEHYDROGENASE FAMILY PROTEIN (AFU_ORTHOLOGUE AFUA_6G10090)"/>
    <property type="match status" value="1"/>
</dbReference>
<dbReference type="Proteomes" id="UP000253529">
    <property type="component" value="Unassembled WGS sequence"/>
</dbReference>
<dbReference type="InterPro" id="IPR050857">
    <property type="entry name" value="D-2-hydroxyacid_DH"/>
</dbReference>
<dbReference type="GO" id="GO:0051287">
    <property type="term" value="F:NAD binding"/>
    <property type="evidence" value="ECO:0007669"/>
    <property type="project" value="InterPro"/>
</dbReference>
<sequence>MSRPKRLCEARTPCRRAYRRAAALVVAIDVRPNDPDGVKFCHAAPREEEVPITTKIAILDDWQDVARSSADWSKLAARADLVFFAEAFATEDEAAVALADFDILLTMRERTAFPETLLFRLPKLRMISVTGASNALLDVTACTRRSITVCNTAGAPGAPFATAELALGLLIAAARAIPTADRTMRAGGFQRGVPVGLGLAGKILGIVGLGRLGARMARYAAALDMNVIAWSPNLTETKAREAGARLVSKSNLIASSDAISVHMVLSPRTRGIIGAEDVGRMKQGAILINTSRAL</sequence>
<dbReference type="GO" id="GO:0016616">
    <property type="term" value="F:oxidoreductase activity, acting on the CH-OH group of donors, NAD or NADP as acceptor"/>
    <property type="evidence" value="ECO:0007669"/>
    <property type="project" value="InterPro"/>
</dbReference>
<gene>
    <name evidence="5" type="ORF">DFR50_11972</name>
</gene>
<comment type="similarity">
    <text evidence="1">Belongs to the D-isomer specific 2-hydroxyacid dehydrogenase family.</text>
</comment>
<keyword evidence="3" id="KW-0520">NAD</keyword>
<dbReference type="Pfam" id="PF02826">
    <property type="entry name" value="2-Hacid_dh_C"/>
    <property type="match status" value="1"/>
</dbReference>
<evidence type="ECO:0000313" key="6">
    <source>
        <dbReference type="Proteomes" id="UP000253529"/>
    </source>
</evidence>
<evidence type="ECO:0000256" key="2">
    <source>
        <dbReference type="ARBA" id="ARBA00023002"/>
    </source>
</evidence>
<dbReference type="InterPro" id="IPR029752">
    <property type="entry name" value="D-isomer_DH_CS1"/>
</dbReference>
<dbReference type="SUPFAM" id="SSF51735">
    <property type="entry name" value="NAD(P)-binding Rossmann-fold domains"/>
    <property type="match status" value="1"/>
</dbReference>
<dbReference type="AlphaFoldDB" id="A0A366F6W5"/>
<dbReference type="SUPFAM" id="SSF52283">
    <property type="entry name" value="Formate/glycerate dehydrogenase catalytic domain-like"/>
    <property type="match status" value="1"/>
</dbReference>
<dbReference type="InterPro" id="IPR036291">
    <property type="entry name" value="NAD(P)-bd_dom_sf"/>
</dbReference>
<name>A0A366F6W5_9HYPH</name>